<evidence type="ECO:0000256" key="1">
    <source>
        <dbReference type="ARBA" id="ARBA00010641"/>
    </source>
</evidence>
<protein>
    <submittedName>
        <fullName evidence="7">DNA-directed RNA polymerase sigma-70 factor</fullName>
    </submittedName>
</protein>
<organism evidence="7 8">
    <name type="scientific">Adhaeribacter aerolatus</name>
    <dbReference type="NCBI Taxonomy" id="670289"/>
    <lineage>
        <taxon>Bacteria</taxon>
        <taxon>Pseudomonadati</taxon>
        <taxon>Bacteroidota</taxon>
        <taxon>Cytophagia</taxon>
        <taxon>Cytophagales</taxon>
        <taxon>Hymenobacteraceae</taxon>
        <taxon>Adhaeribacter</taxon>
    </lineage>
</organism>
<evidence type="ECO:0000256" key="4">
    <source>
        <dbReference type="ARBA" id="ARBA00023163"/>
    </source>
</evidence>
<dbReference type="InterPro" id="IPR013324">
    <property type="entry name" value="RNA_pol_sigma_r3/r4-like"/>
</dbReference>
<proteinExistence type="inferred from homology"/>
<dbReference type="GO" id="GO:0000428">
    <property type="term" value="C:DNA-directed RNA polymerase complex"/>
    <property type="evidence" value="ECO:0007669"/>
    <property type="project" value="UniProtKB-KW"/>
</dbReference>
<evidence type="ECO:0000313" key="7">
    <source>
        <dbReference type="EMBL" id="GEO06120.1"/>
    </source>
</evidence>
<sequence length="196" mass="22345">MAVNLKNFTDEQLLVFLKENNEFAFDEIYNRYWATLFSQAYKRLANKENTEELLQDLFTKLWINRHQITVTSSLGAYLAVSVKYLVLNQVAKEAVRTRFAVAQKQALVAHTNLTEETIISQELEGLVAQEVAKLAPKCKSVFVLSRFNQYSNKEIAQELNISEKTVENQITKAIKLLRTGLKESLTSVIILLSSLV</sequence>
<dbReference type="Gene3D" id="1.10.10.10">
    <property type="entry name" value="Winged helix-like DNA-binding domain superfamily/Winged helix DNA-binding domain"/>
    <property type="match status" value="1"/>
</dbReference>
<comment type="similarity">
    <text evidence="1">Belongs to the sigma-70 factor family. ECF subfamily.</text>
</comment>
<dbReference type="SUPFAM" id="SSF88946">
    <property type="entry name" value="Sigma2 domain of RNA polymerase sigma factors"/>
    <property type="match status" value="1"/>
</dbReference>
<feature type="domain" description="RNA polymerase sigma factor 70 region 4 type 2" evidence="6">
    <location>
        <begin position="128"/>
        <end position="177"/>
    </location>
</feature>
<dbReference type="PANTHER" id="PTHR43133:SF46">
    <property type="entry name" value="RNA POLYMERASE SIGMA-70 FACTOR ECF SUBFAMILY"/>
    <property type="match status" value="1"/>
</dbReference>
<keyword evidence="8" id="KW-1185">Reference proteome</keyword>
<dbReference type="EMBL" id="BJYS01000031">
    <property type="protein sequence ID" value="GEO06120.1"/>
    <property type="molecule type" value="Genomic_DNA"/>
</dbReference>
<dbReference type="Pfam" id="PF08281">
    <property type="entry name" value="Sigma70_r4_2"/>
    <property type="match status" value="1"/>
</dbReference>
<dbReference type="InterPro" id="IPR014284">
    <property type="entry name" value="RNA_pol_sigma-70_dom"/>
</dbReference>
<reference evidence="7 8" key="1">
    <citation type="submission" date="2019-07" db="EMBL/GenBank/DDBJ databases">
        <title>Whole genome shotgun sequence of Adhaeribacter aerolatus NBRC 106133.</title>
        <authorList>
            <person name="Hosoyama A."/>
            <person name="Uohara A."/>
            <person name="Ohji S."/>
            <person name="Ichikawa N."/>
        </authorList>
    </citation>
    <scope>NUCLEOTIDE SEQUENCE [LARGE SCALE GENOMIC DNA]</scope>
    <source>
        <strain evidence="7 8">NBRC 106133</strain>
    </source>
</reference>
<keyword evidence="4" id="KW-0804">Transcription</keyword>
<keyword evidence="7" id="KW-0240">DNA-directed RNA polymerase</keyword>
<dbReference type="OrthoDB" id="679904at2"/>
<evidence type="ECO:0000259" key="5">
    <source>
        <dbReference type="Pfam" id="PF04542"/>
    </source>
</evidence>
<name>A0A512B2F5_9BACT</name>
<evidence type="ECO:0000259" key="6">
    <source>
        <dbReference type="Pfam" id="PF08281"/>
    </source>
</evidence>
<evidence type="ECO:0000313" key="8">
    <source>
        <dbReference type="Proteomes" id="UP000321532"/>
    </source>
</evidence>
<dbReference type="AlphaFoldDB" id="A0A512B2F5"/>
<dbReference type="RefSeq" id="WP_146901509.1">
    <property type="nucleotide sequence ID" value="NZ_BJYS01000031.1"/>
</dbReference>
<dbReference type="InterPro" id="IPR036388">
    <property type="entry name" value="WH-like_DNA-bd_sf"/>
</dbReference>
<keyword evidence="2" id="KW-0805">Transcription regulation</keyword>
<dbReference type="InterPro" id="IPR007627">
    <property type="entry name" value="RNA_pol_sigma70_r2"/>
</dbReference>
<dbReference type="GO" id="GO:0006352">
    <property type="term" value="P:DNA-templated transcription initiation"/>
    <property type="evidence" value="ECO:0007669"/>
    <property type="project" value="InterPro"/>
</dbReference>
<dbReference type="InterPro" id="IPR013249">
    <property type="entry name" value="RNA_pol_sigma70_r4_t2"/>
</dbReference>
<gene>
    <name evidence="7" type="ORF">AAE02nite_37840</name>
</gene>
<dbReference type="InterPro" id="IPR039425">
    <property type="entry name" value="RNA_pol_sigma-70-like"/>
</dbReference>
<accession>A0A512B2F5</accession>
<dbReference type="InterPro" id="IPR013325">
    <property type="entry name" value="RNA_pol_sigma_r2"/>
</dbReference>
<dbReference type="NCBIfam" id="TIGR02985">
    <property type="entry name" value="Sig70_bacteroi1"/>
    <property type="match status" value="1"/>
</dbReference>
<dbReference type="PANTHER" id="PTHR43133">
    <property type="entry name" value="RNA POLYMERASE ECF-TYPE SIGMA FACTO"/>
    <property type="match status" value="1"/>
</dbReference>
<dbReference type="SUPFAM" id="SSF88659">
    <property type="entry name" value="Sigma3 and sigma4 domains of RNA polymerase sigma factors"/>
    <property type="match status" value="1"/>
</dbReference>
<dbReference type="InterPro" id="IPR014327">
    <property type="entry name" value="RNA_pol_sigma70_bacteroid"/>
</dbReference>
<dbReference type="NCBIfam" id="TIGR02937">
    <property type="entry name" value="sigma70-ECF"/>
    <property type="match status" value="1"/>
</dbReference>
<dbReference type="Proteomes" id="UP000321532">
    <property type="component" value="Unassembled WGS sequence"/>
</dbReference>
<dbReference type="GO" id="GO:0016987">
    <property type="term" value="F:sigma factor activity"/>
    <property type="evidence" value="ECO:0007669"/>
    <property type="project" value="UniProtKB-KW"/>
</dbReference>
<comment type="caution">
    <text evidence="7">The sequence shown here is derived from an EMBL/GenBank/DDBJ whole genome shotgun (WGS) entry which is preliminary data.</text>
</comment>
<dbReference type="Gene3D" id="1.10.1740.10">
    <property type="match status" value="1"/>
</dbReference>
<dbReference type="Pfam" id="PF04542">
    <property type="entry name" value="Sigma70_r2"/>
    <property type="match status" value="1"/>
</dbReference>
<evidence type="ECO:0000256" key="3">
    <source>
        <dbReference type="ARBA" id="ARBA00023082"/>
    </source>
</evidence>
<dbReference type="GO" id="GO:0003677">
    <property type="term" value="F:DNA binding"/>
    <property type="evidence" value="ECO:0007669"/>
    <property type="project" value="InterPro"/>
</dbReference>
<evidence type="ECO:0000256" key="2">
    <source>
        <dbReference type="ARBA" id="ARBA00023015"/>
    </source>
</evidence>
<feature type="domain" description="RNA polymerase sigma-70 region 2" evidence="5">
    <location>
        <begin position="29"/>
        <end position="93"/>
    </location>
</feature>
<keyword evidence="3" id="KW-0731">Sigma factor</keyword>